<dbReference type="InterPro" id="IPR025403">
    <property type="entry name" value="TgpA-like_C"/>
</dbReference>
<feature type="domain" description="Protein-glutamine gamma-glutamyltransferase-like C-terminal" evidence="2">
    <location>
        <begin position="183"/>
        <end position="240"/>
    </location>
</feature>
<accession>A0A4R0Q8A6</accession>
<gene>
    <name evidence="3" type="ORF">EZ456_07980</name>
</gene>
<comment type="caution">
    <text evidence="3">The sequence shown here is derived from an EMBL/GenBank/DDBJ whole genome shotgun (WGS) entry which is preliminary data.</text>
</comment>
<evidence type="ECO:0000256" key="1">
    <source>
        <dbReference type="SAM" id="Phobius"/>
    </source>
</evidence>
<dbReference type="AlphaFoldDB" id="A0A4R0Q8A6"/>
<evidence type="ECO:0000313" key="4">
    <source>
        <dbReference type="Proteomes" id="UP000293925"/>
    </source>
</evidence>
<dbReference type="Proteomes" id="UP000293925">
    <property type="component" value="Unassembled WGS sequence"/>
</dbReference>
<dbReference type="EMBL" id="SJSO01000005">
    <property type="protein sequence ID" value="TCD27876.1"/>
    <property type="molecule type" value="Genomic_DNA"/>
</dbReference>
<evidence type="ECO:0000313" key="3">
    <source>
        <dbReference type="EMBL" id="TCD27876.1"/>
    </source>
</evidence>
<organism evidence="3 4">
    <name type="scientific">Pedobacter psychrodurus</name>
    <dbReference type="NCBI Taxonomy" id="2530456"/>
    <lineage>
        <taxon>Bacteria</taxon>
        <taxon>Pseudomonadati</taxon>
        <taxon>Bacteroidota</taxon>
        <taxon>Sphingobacteriia</taxon>
        <taxon>Sphingobacteriales</taxon>
        <taxon>Sphingobacteriaceae</taxon>
        <taxon>Pedobacter</taxon>
    </lineage>
</organism>
<reference evidence="3 4" key="1">
    <citation type="submission" date="2019-02" db="EMBL/GenBank/DDBJ databases">
        <title>Pedobacter sp. RP-3-21 sp. nov., isolated from Arctic soil.</title>
        <authorList>
            <person name="Dahal R.H."/>
        </authorList>
    </citation>
    <scope>NUCLEOTIDE SEQUENCE [LARGE SCALE GENOMIC DNA]</scope>
    <source>
        <strain evidence="3 4">RP-3-21</strain>
    </source>
</reference>
<evidence type="ECO:0000259" key="2">
    <source>
        <dbReference type="Pfam" id="PF13559"/>
    </source>
</evidence>
<feature type="transmembrane region" description="Helical" evidence="1">
    <location>
        <begin position="21"/>
        <end position="37"/>
    </location>
</feature>
<protein>
    <submittedName>
        <fullName evidence="3">DUF4129 domain-containing protein</fullName>
    </submittedName>
</protein>
<sequence length="258" mass="30458">MAIPKNLQTPDLKNIKMQPALFRYLLVSLLFFIPVISKAQTVKPKPVTTIIKTDSSKVVASKFDKEAISNYREQKEFQYDEIGQQQLSLWDKFWLWFWDIIGELFQGAASNIFSRYIFIGLGVALILFIIIKVIGAEKIFTKKSKETILSYDVITENIHEIDYEQELQRLVAERKFRLAVRLLYLRALKKLSDAEIIQWQPDKTNYNYLMEISKPELRNDFSQLTLQFDYIWYGDFPIDEVKFDPINQSFNQFNNQIK</sequence>
<keyword evidence="4" id="KW-1185">Reference proteome</keyword>
<keyword evidence="1" id="KW-0472">Membrane</keyword>
<keyword evidence="1" id="KW-1133">Transmembrane helix</keyword>
<dbReference type="Pfam" id="PF13559">
    <property type="entry name" value="DUF4129"/>
    <property type="match status" value="1"/>
</dbReference>
<proteinExistence type="predicted"/>
<feature type="transmembrane region" description="Helical" evidence="1">
    <location>
        <begin position="116"/>
        <end position="135"/>
    </location>
</feature>
<name>A0A4R0Q8A6_9SPHI</name>
<keyword evidence="1" id="KW-0812">Transmembrane</keyword>